<feature type="transmembrane region" description="Helical" evidence="2">
    <location>
        <begin position="106"/>
        <end position="123"/>
    </location>
</feature>
<feature type="transmembrane region" description="Helical" evidence="2">
    <location>
        <begin position="144"/>
        <end position="168"/>
    </location>
</feature>
<evidence type="ECO:0000313" key="4">
    <source>
        <dbReference type="Proteomes" id="UP000178179"/>
    </source>
</evidence>
<evidence type="ECO:0000256" key="2">
    <source>
        <dbReference type="SAM" id="Phobius"/>
    </source>
</evidence>
<name>A0A1G1YVW4_9BACT</name>
<feature type="compositionally biased region" description="Basic and acidic residues" evidence="1">
    <location>
        <begin position="1"/>
        <end position="10"/>
    </location>
</feature>
<proteinExistence type="predicted"/>
<feature type="transmembrane region" description="Helical" evidence="2">
    <location>
        <begin position="84"/>
        <end position="100"/>
    </location>
</feature>
<feature type="region of interest" description="Disordered" evidence="1">
    <location>
        <begin position="1"/>
        <end position="21"/>
    </location>
</feature>
<evidence type="ECO:0000256" key="1">
    <source>
        <dbReference type="SAM" id="MobiDB-lite"/>
    </source>
</evidence>
<keyword evidence="2" id="KW-0472">Membrane</keyword>
<dbReference type="EMBL" id="MHIS01000013">
    <property type="protein sequence ID" value="OGY56531.1"/>
    <property type="molecule type" value="Genomic_DNA"/>
</dbReference>
<sequence>MDGLWEKMRAGGESSSSLSSRESLTDERQSWFKVYLLVGTTGLLALLSGFLLRVGEFGYGTLVFVIWAAVITVQSLALKHIREILLASGLCTLGFILPFWGASLWYWGATALIVFLLLLAIHDRGRRGGKNMVKIRFSHVARPVMGLILTVGVIIATFLFSVHGAAIFTEQSIKRTVDLTVTPIVKGYIKDFSGDAKLGDVLKSMALQQINESSGSESLSGYQKQLLAAQSAKEMNALLKEKTGFNFQEGATVSSNLHALISEKTNNLLGPGSPWGLLILFAIIFLLVKSIEFILYIPLGLLAFMLYELLIAFSFIAVQSESVSKEVITLP</sequence>
<keyword evidence="2" id="KW-0812">Transmembrane</keyword>
<dbReference type="Proteomes" id="UP000178179">
    <property type="component" value="Unassembled WGS sequence"/>
</dbReference>
<feature type="transmembrane region" description="Helical" evidence="2">
    <location>
        <begin position="295"/>
        <end position="318"/>
    </location>
</feature>
<feature type="transmembrane region" description="Helical" evidence="2">
    <location>
        <begin position="57"/>
        <end position="77"/>
    </location>
</feature>
<keyword evidence="2" id="KW-1133">Transmembrane helix</keyword>
<organism evidence="3 4">
    <name type="scientific">Candidatus Colwellbacteria bacterium GWA2_46_10</name>
    <dbReference type="NCBI Taxonomy" id="1797684"/>
    <lineage>
        <taxon>Bacteria</taxon>
        <taxon>Candidatus Colwelliibacteriota</taxon>
    </lineage>
</organism>
<dbReference type="AlphaFoldDB" id="A0A1G1YVW4"/>
<accession>A0A1G1YVW4</accession>
<protein>
    <submittedName>
        <fullName evidence="3">Uncharacterized protein</fullName>
    </submittedName>
</protein>
<feature type="transmembrane region" description="Helical" evidence="2">
    <location>
        <begin position="272"/>
        <end position="288"/>
    </location>
</feature>
<reference evidence="3 4" key="1">
    <citation type="journal article" date="2016" name="Nat. Commun.">
        <title>Thousands of microbial genomes shed light on interconnected biogeochemical processes in an aquifer system.</title>
        <authorList>
            <person name="Anantharaman K."/>
            <person name="Brown C.T."/>
            <person name="Hug L.A."/>
            <person name="Sharon I."/>
            <person name="Castelle C.J."/>
            <person name="Probst A.J."/>
            <person name="Thomas B.C."/>
            <person name="Singh A."/>
            <person name="Wilkins M.J."/>
            <person name="Karaoz U."/>
            <person name="Brodie E.L."/>
            <person name="Williams K.H."/>
            <person name="Hubbard S.S."/>
            <person name="Banfield J.F."/>
        </authorList>
    </citation>
    <scope>NUCLEOTIDE SEQUENCE [LARGE SCALE GENOMIC DNA]</scope>
</reference>
<feature type="transmembrane region" description="Helical" evidence="2">
    <location>
        <begin position="31"/>
        <end position="51"/>
    </location>
</feature>
<gene>
    <name evidence="3" type="ORF">A2119_01290</name>
</gene>
<comment type="caution">
    <text evidence="3">The sequence shown here is derived from an EMBL/GenBank/DDBJ whole genome shotgun (WGS) entry which is preliminary data.</text>
</comment>
<evidence type="ECO:0000313" key="3">
    <source>
        <dbReference type="EMBL" id="OGY56531.1"/>
    </source>
</evidence>